<dbReference type="GO" id="GO:0042393">
    <property type="term" value="F:histone binding"/>
    <property type="evidence" value="ECO:0007669"/>
    <property type="project" value="TreeGrafter"/>
</dbReference>
<dbReference type="CDD" id="cd09918">
    <property type="entry name" value="SH2_Nterm_SPT6_like"/>
    <property type="match status" value="1"/>
</dbReference>
<dbReference type="GO" id="GO:0140673">
    <property type="term" value="P:transcription elongation-coupled chromatin remodeling"/>
    <property type="evidence" value="ECO:0007669"/>
    <property type="project" value="InterPro"/>
</dbReference>
<evidence type="ECO:0000313" key="4">
    <source>
        <dbReference type="Proteomes" id="UP001140094"/>
    </source>
</evidence>
<feature type="domain" description="S1 motif" evidence="2">
    <location>
        <begin position="117"/>
        <end position="186"/>
    </location>
</feature>
<feature type="region of interest" description="Disordered" evidence="1">
    <location>
        <begin position="15"/>
        <end position="37"/>
    </location>
</feature>
<keyword evidence="3" id="KW-0251">Elongation factor</keyword>
<dbReference type="Gene3D" id="3.30.505.10">
    <property type="entry name" value="SH2 domain"/>
    <property type="match status" value="2"/>
</dbReference>
<accession>A0A9W8HVY9</accession>
<comment type="caution">
    <text evidence="3">The sequence shown here is derived from an EMBL/GenBank/DDBJ whole genome shotgun (WGS) entry which is preliminary data.</text>
</comment>
<dbReference type="PANTHER" id="PTHR10145">
    <property type="entry name" value="TRANSCRIPTION ELONGATION FACTOR SPT6"/>
    <property type="match status" value="1"/>
</dbReference>
<dbReference type="SMART" id="SM00252">
    <property type="entry name" value="SH2"/>
    <property type="match status" value="1"/>
</dbReference>
<dbReference type="Gene3D" id="2.40.50.140">
    <property type="entry name" value="Nucleic acid-binding proteins"/>
    <property type="match status" value="1"/>
</dbReference>
<proteinExistence type="predicted"/>
<keyword evidence="3" id="KW-0648">Protein biosynthesis</keyword>
<dbReference type="PANTHER" id="PTHR10145:SF6">
    <property type="entry name" value="TRANSCRIPTION ELONGATION FACTOR SPT6"/>
    <property type="match status" value="1"/>
</dbReference>
<dbReference type="InterPro" id="IPR012340">
    <property type="entry name" value="NA-bd_OB-fold"/>
</dbReference>
<reference evidence="3" key="1">
    <citation type="submission" date="2022-07" db="EMBL/GenBank/DDBJ databases">
        <title>Phylogenomic reconstructions and comparative analyses of Kickxellomycotina fungi.</title>
        <authorList>
            <person name="Reynolds N.K."/>
            <person name="Stajich J.E."/>
            <person name="Barry K."/>
            <person name="Grigoriev I.V."/>
            <person name="Crous P."/>
            <person name="Smith M.E."/>
        </authorList>
    </citation>
    <scope>NUCLEOTIDE SEQUENCE</scope>
    <source>
        <strain evidence="3">NRRL 1565</strain>
    </source>
</reference>
<dbReference type="InterPro" id="IPR036860">
    <property type="entry name" value="SH2_dom_sf"/>
</dbReference>
<dbReference type="InterPro" id="IPR035420">
    <property type="entry name" value="Spt6_SH2"/>
</dbReference>
<dbReference type="PROSITE" id="PS50126">
    <property type="entry name" value="S1"/>
    <property type="match status" value="1"/>
</dbReference>
<organism evidence="3 4">
    <name type="scientific">Coemansia guatemalensis</name>
    <dbReference type="NCBI Taxonomy" id="2761395"/>
    <lineage>
        <taxon>Eukaryota</taxon>
        <taxon>Fungi</taxon>
        <taxon>Fungi incertae sedis</taxon>
        <taxon>Zoopagomycota</taxon>
        <taxon>Kickxellomycotina</taxon>
        <taxon>Kickxellomycetes</taxon>
        <taxon>Kickxellales</taxon>
        <taxon>Kickxellaceae</taxon>
        <taxon>Coemansia</taxon>
    </lineage>
</organism>
<dbReference type="AlphaFoldDB" id="A0A9W8HVY9"/>
<dbReference type="InterPro" id="IPR035019">
    <property type="entry name" value="Spt6_SH2_N"/>
</dbReference>
<dbReference type="Gene3D" id="1.10.10.2740">
    <property type="entry name" value="Spt6, Death-like domain"/>
    <property type="match status" value="1"/>
</dbReference>
<protein>
    <submittedName>
        <fullName evidence="3">Transcription elongation factor spt6</fullName>
    </submittedName>
</protein>
<dbReference type="GO" id="GO:0008023">
    <property type="term" value="C:transcription elongation factor complex"/>
    <property type="evidence" value="ECO:0007669"/>
    <property type="project" value="TreeGrafter"/>
</dbReference>
<dbReference type="GO" id="GO:0034728">
    <property type="term" value="P:nucleosome organization"/>
    <property type="evidence" value="ECO:0007669"/>
    <property type="project" value="TreeGrafter"/>
</dbReference>
<feature type="region of interest" description="Disordered" evidence="1">
    <location>
        <begin position="456"/>
        <end position="534"/>
    </location>
</feature>
<feature type="compositionally biased region" description="Basic and acidic residues" evidence="1">
    <location>
        <begin position="22"/>
        <end position="33"/>
    </location>
</feature>
<dbReference type="SUPFAM" id="SSF55550">
    <property type="entry name" value="SH2 domain"/>
    <property type="match status" value="1"/>
</dbReference>
<keyword evidence="4" id="KW-1185">Reference proteome</keyword>
<dbReference type="CDD" id="cd00164">
    <property type="entry name" value="S1_like"/>
    <property type="match status" value="1"/>
</dbReference>
<evidence type="ECO:0000256" key="1">
    <source>
        <dbReference type="SAM" id="MobiDB-lite"/>
    </source>
</evidence>
<dbReference type="Proteomes" id="UP001140094">
    <property type="component" value="Unassembled WGS sequence"/>
</dbReference>
<dbReference type="GO" id="GO:0003746">
    <property type="term" value="F:translation elongation factor activity"/>
    <property type="evidence" value="ECO:0007669"/>
    <property type="project" value="UniProtKB-KW"/>
</dbReference>
<feature type="compositionally biased region" description="Polar residues" evidence="1">
    <location>
        <begin position="520"/>
        <end position="534"/>
    </location>
</feature>
<dbReference type="InterPro" id="IPR000980">
    <property type="entry name" value="SH2"/>
</dbReference>
<dbReference type="InterPro" id="IPR049540">
    <property type="entry name" value="Spt6-like_S1"/>
</dbReference>
<dbReference type="InterPro" id="IPR042066">
    <property type="entry name" value="Spt6_death-like"/>
</dbReference>
<feature type="non-terminal residue" evidence="3">
    <location>
        <position position="1"/>
    </location>
</feature>
<dbReference type="SMART" id="SM00316">
    <property type="entry name" value="S1"/>
    <property type="match status" value="1"/>
</dbReference>
<evidence type="ECO:0000259" key="2">
    <source>
        <dbReference type="PROSITE" id="PS50126"/>
    </source>
</evidence>
<dbReference type="InterPro" id="IPR017072">
    <property type="entry name" value="TF_Spt6"/>
</dbReference>
<evidence type="ECO:0000313" key="3">
    <source>
        <dbReference type="EMBL" id="KAJ2802463.1"/>
    </source>
</evidence>
<name>A0A9W8HVY9_9FUNG</name>
<sequence length="534" mass="59114">DYDLARKMALDALDIEDDGEEDTARRGRKKADGPSRYVAEVMRKSPEKLDDLDLVKYAEELKRLLDVHKLETLKFIKQELQHPNDDPRVEFQPPDDALVLHMLTGETIGDTLKEDGTSMVSGTIVRVQPRFAIARLDSGLEGFINVANVTDYRIEEVSDELSPGQAIVAVVKRIDLEKMSLDLSMRKSDIDEACGQGQKLTPDAAKVDKYFDIEAESLVRERAKAQKLKSTARMRTIPHPLFKPLNGREAEQYLASRPRGDCVIRPSSRGVDHIAITWKVSDELFQHIDVLEQGKTHDGALGTTFVVGEMAYTDLDELLALHVDPIMRKLEEVKRNPKFYDPENDPLYVSEPVADVLGPNDYTQEYKDKRAALWEKRVAHHLDTLARSTGRGSYCISLSLPKPGSLTLAFKPTPDYRGIKTWTARVEPNEYKLGSRGRYPNINGLINGFKMMQMKSAQQGSAAKDAAGGRPQHQAHGGDSRGDARGGGWGGTSSWGASQNQQPSRGSSGGGWGNAHPATPSAQWNSNAASGWNV</sequence>
<dbReference type="EMBL" id="JANBUO010000659">
    <property type="protein sequence ID" value="KAJ2802463.1"/>
    <property type="molecule type" value="Genomic_DNA"/>
</dbReference>
<dbReference type="GO" id="GO:0031491">
    <property type="term" value="F:nucleosome binding"/>
    <property type="evidence" value="ECO:0007669"/>
    <property type="project" value="TreeGrafter"/>
</dbReference>
<gene>
    <name evidence="3" type="primary">SPT6_1</name>
    <name evidence="3" type="ORF">H4R20_003266</name>
</gene>
<dbReference type="Pfam" id="PF21710">
    <property type="entry name" value="Spt6_S1"/>
    <property type="match status" value="1"/>
</dbReference>
<dbReference type="SUPFAM" id="SSF50249">
    <property type="entry name" value="Nucleic acid-binding proteins"/>
    <property type="match status" value="1"/>
</dbReference>
<dbReference type="Pfam" id="PF14633">
    <property type="entry name" value="SH2_2"/>
    <property type="match status" value="1"/>
</dbReference>
<dbReference type="FunFam" id="3.30.505.10:FF:000056">
    <property type="entry name" value="Transcription elongation factor Spt6"/>
    <property type="match status" value="1"/>
</dbReference>
<dbReference type="GO" id="GO:0003676">
    <property type="term" value="F:nucleic acid binding"/>
    <property type="evidence" value="ECO:0007669"/>
    <property type="project" value="InterPro"/>
</dbReference>
<dbReference type="InterPro" id="IPR003029">
    <property type="entry name" value="S1_domain"/>
</dbReference>
<dbReference type="OrthoDB" id="995477at2759"/>